<evidence type="ECO:0000313" key="2">
    <source>
        <dbReference type="Proteomes" id="UP000467840"/>
    </source>
</evidence>
<reference evidence="1 2" key="1">
    <citation type="journal article" date="2020" name="Mol. Plant">
        <title>The Chromosome-Based Rubber Tree Genome Provides New Insights into Spurge Genome Evolution and Rubber Biosynthesis.</title>
        <authorList>
            <person name="Liu J."/>
            <person name="Shi C."/>
            <person name="Shi C.C."/>
            <person name="Li W."/>
            <person name="Zhang Q.J."/>
            <person name="Zhang Y."/>
            <person name="Li K."/>
            <person name="Lu H.F."/>
            <person name="Shi C."/>
            <person name="Zhu S.T."/>
            <person name="Xiao Z.Y."/>
            <person name="Nan H."/>
            <person name="Yue Y."/>
            <person name="Zhu X.G."/>
            <person name="Wu Y."/>
            <person name="Hong X.N."/>
            <person name="Fan G.Y."/>
            <person name="Tong Y."/>
            <person name="Zhang D."/>
            <person name="Mao C.L."/>
            <person name="Liu Y.L."/>
            <person name="Hao S.J."/>
            <person name="Liu W.Q."/>
            <person name="Lv M.Q."/>
            <person name="Zhang H.B."/>
            <person name="Liu Y."/>
            <person name="Hu-Tang G.R."/>
            <person name="Wang J.P."/>
            <person name="Wang J.H."/>
            <person name="Sun Y.H."/>
            <person name="Ni S.B."/>
            <person name="Chen W.B."/>
            <person name="Zhang X.C."/>
            <person name="Jiao Y.N."/>
            <person name="Eichler E.E."/>
            <person name="Li G.H."/>
            <person name="Liu X."/>
            <person name="Gao L.Z."/>
        </authorList>
    </citation>
    <scope>NUCLEOTIDE SEQUENCE [LARGE SCALE GENOMIC DNA]</scope>
    <source>
        <strain evidence="2">cv. GT1</strain>
        <tissue evidence="1">Leaf</tissue>
    </source>
</reference>
<dbReference type="GO" id="GO:1990269">
    <property type="term" value="F:RNA polymerase II C-terminal domain phosphoserine binding"/>
    <property type="evidence" value="ECO:0007669"/>
    <property type="project" value="TreeGrafter"/>
</dbReference>
<comment type="caution">
    <text evidence="1">The sequence shown here is derived from an EMBL/GenBank/DDBJ whole genome shotgun (WGS) entry which is preliminary data.</text>
</comment>
<dbReference type="Proteomes" id="UP000467840">
    <property type="component" value="Chromosome 9"/>
</dbReference>
<sequence>MKPLYTTLKAGEAGYDPFSRRWTRSRNYYMSKPAGEDAAEATNTKSNGTVVVADGNGAAAGVIAESGMAATAAALEAAAGAGKLVDTAAPVDQGTESNTLHDFELPVSLTALQKFGGARGAQAGFMARKQRIEATVGCWVPENDGRRRALTLTKTILANDVHQENTYVPEKKFQQFKRISGSMGYGEEDICPVSLFAMDSFEMYKRYSQIKGWKYARVDITEFDWKDYKEASVGEQVLLLLKLFLERIRSKMKQMLNQHSIRYLRMIKCKMKHGASIPAYASLEFPRSMPMS</sequence>
<dbReference type="AlphaFoldDB" id="A0A6A6LXN0"/>
<dbReference type="PANTHER" id="PTHR13115:SF8">
    <property type="entry name" value="RNA POLYMERASE-ASSOCIATED PROTEIN RTF1 HOMOLOG"/>
    <property type="match status" value="1"/>
</dbReference>
<name>A0A6A6LXN0_HEVBR</name>
<dbReference type="EMBL" id="JAAGAX010000008">
    <property type="protein sequence ID" value="KAF2305145.1"/>
    <property type="molecule type" value="Genomic_DNA"/>
</dbReference>
<dbReference type="GO" id="GO:0016593">
    <property type="term" value="C:Cdc73/Paf1 complex"/>
    <property type="evidence" value="ECO:0007669"/>
    <property type="project" value="TreeGrafter"/>
</dbReference>
<keyword evidence="2" id="KW-1185">Reference proteome</keyword>
<dbReference type="PANTHER" id="PTHR13115">
    <property type="entry name" value="RNA POLYMERASE-ASSOCIATED PROTEIN RTF1 HOMOLOG"/>
    <property type="match status" value="1"/>
</dbReference>
<dbReference type="Gene3D" id="3.30.70.1660">
    <property type="match status" value="1"/>
</dbReference>
<evidence type="ECO:0000313" key="1">
    <source>
        <dbReference type="EMBL" id="KAF2305145.1"/>
    </source>
</evidence>
<gene>
    <name evidence="1" type="ORF">GH714_002049</name>
</gene>
<accession>A0A6A6LXN0</accession>
<organism evidence="1 2">
    <name type="scientific">Hevea brasiliensis</name>
    <name type="common">Para rubber tree</name>
    <name type="synonym">Siphonia brasiliensis</name>
    <dbReference type="NCBI Taxonomy" id="3981"/>
    <lineage>
        <taxon>Eukaryota</taxon>
        <taxon>Viridiplantae</taxon>
        <taxon>Streptophyta</taxon>
        <taxon>Embryophyta</taxon>
        <taxon>Tracheophyta</taxon>
        <taxon>Spermatophyta</taxon>
        <taxon>Magnoliopsida</taxon>
        <taxon>eudicotyledons</taxon>
        <taxon>Gunneridae</taxon>
        <taxon>Pentapetalae</taxon>
        <taxon>rosids</taxon>
        <taxon>fabids</taxon>
        <taxon>Malpighiales</taxon>
        <taxon>Euphorbiaceae</taxon>
        <taxon>Crotonoideae</taxon>
        <taxon>Micrandreae</taxon>
        <taxon>Hevea</taxon>
    </lineage>
</organism>
<protein>
    <submittedName>
        <fullName evidence="1">Uncharacterized protein</fullName>
    </submittedName>
</protein>
<proteinExistence type="predicted"/>